<dbReference type="InterPro" id="IPR003660">
    <property type="entry name" value="HAMP_dom"/>
</dbReference>
<dbReference type="InterPro" id="IPR003661">
    <property type="entry name" value="HisK_dim/P_dom"/>
</dbReference>
<dbReference type="SUPFAM" id="SSF158472">
    <property type="entry name" value="HAMP domain-like"/>
    <property type="match status" value="1"/>
</dbReference>
<sequence length="485" mass="54699">MGKKVIGAPMPFRRQFITQALWILLLSALASLILWAGFFFIVTRLFQPVNHYEKKIPSILQRADQEGAALLDPALRSRLEEVIPHEGIRYRVVPLTGGSGYGTLSREEVPRKGELIRNLNRSDQRDENIYVTSPLMDSREGLQGVLILRYPLSLEGSNPGKRPYTIAFTGIFMAIPFVCLAAFTFLFGRRLEKRLTPAVHQLMEAAEKIEKSDLDFSLGQVGGSRELAAIGTAFERMRSALRSSLEKQWRIEQSRREMVAAIAHDLFTPLTLIQGHAEQLSKPGVHGERSRRYAETIRSNADRAIQLLEEMQEATRLELPTFILRAGPVDVIPFLEQKRGEYAPLCGGKGIRLQTEFRDERRQPRFLNLDEQRLSQVLDNLMANAMRYTPAGGEVIWRAVVKEESLEMEMIDSGSGLSEKDLRFLFDKFYRGDRASSPDQGHAGLGMYIVKTLVERHHGGISAGNAPGGGACFRFWIQELDRKGM</sequence>
<dbReference type="InterPro" id="IPR050351">
    <property type="entry name" value="BphY/WalK/GraS-like"/>
</dbReference>
<dbReference type="EMBL" id="JBHTNU010000006">
    <property type="protein sequence ID" value="MFD1426844.1"/>
    <property type="molecule type" value="Genomic_DNA"/>
</dbReference>
<evidence type="ECO:0000313" key="15">
    <source>
        <dbReference type="EMBL" id="MFD1426844.1"/>
    </source>
</evidence>
<evidence type="ECO:0000256" key="5">
    <source>
        <dbReference type="ARBA" id="ARBA00022553"/>
    </source>
</evidence>
<feature type="transmembrane region" description="Helical" evidence="12">
    <location>
        <begin position="21"/>
        <end position="42"/>
    </location>
</feature>
<accession>A0ABW4C9P0</accession>
<evidence type="ECO:0000256" key="4">
    <source>
        <dbReference type="ARBA" id="ARBA00022475"/>
    </source>
</evidence>
<evidence type="ECO:0000256" key="2">
    <source>
        <dbReference type="ARBA" id="ARBA00004651"/>
    </source>
</evidence>
<keyword evidence="12" id="KW-1133">Transmembrane helix</keyword>
<dbReference type="SMART" id="SM00304">
    <property type="entry name" value="HAMP"/>
    <property type="match status" value="1"/>
</dbReference>
<keyword evidence="4" id="KW-1003">Cell membrane</keyword>
<dbReference type="InterPro" id="IPR004358">
    <property type="entry name" value="Sig_transdc_His_kin-like_C"/>
</dbReference>
<dbReference type="Pfam" id="PF00672">
    <property type="entry name" value="HAMP"/>
    <property type="match status" value="1"/>
</dbReference>
<dbReference type="PROSITE" id="PS50109">
    <property type="entry name" value="HIS_KIN"/>
    <property type="match status" value="1"/>
</dbReference>
<dbReference type="InterPro" id="IPR005467">
    <property type="entry name" value="His_kinase_dom"/>
</dbReference>
<dbReference type="InterPro" id="IPR036890">
    <property type="entry name" value="HATPase_C_sf"/>
</dbReference>
<keyword evidence="9" id="KW-0067">ATP-binding</keyword>
<evidence type="ECO:0000256" key="1">
    <source>
        <dbReference type="ARBA" id="ARBA00000085"/>
    </source>
</evidence>
<organism evidence="15 16">
    <name type="scientific">Kroppenstedtia sanguinis</name>
    <dbReference type="NCBI Taxonomy" id="1380684"/>
    <lineage>
        <taxon>Bacteria</taxon>
        <taxon>Bacillati</taxon>
        <taxon>Bacillota</taxon>
        <taxon>Bacilli</taxon>
        <taxon>Bacillales</taxon>
        <taxon>Thermoactinomycetaceae</taxon>
        <taxon>Kroppenstedtia</taxon>
    </lineage>
</organism>
<comment type="caution">
    <text evidence="15">The sequence shown here is derived from an EMBL/GenBank/DDBJ whole genome shotgun (WGS) entry which is preliminary data.</text>
</comment>
<dbReference type="CDD" id="cd00082">
    <property type="entry name" value="HisKA"/>
    <property type="match status" value="1"/>
</dbReference>
<proteinExistence type="predicted"/>
<dbReference type="CDD" id="cd06225">
    <property type="entry name" value="HAMP"/>
    <property type="match status" value="1"/>
</dbReference>
<feature type="domain" description="HAMP" evidence="14">
    <location>
        <begin position="193"/>
        <end position="246"/>
    </location>
</feature>
<dbReference type="EC" id="2.7.13.3" evidence="3"/>
<evidence type="ECO:0000256" key="10">
    <source>
        <dbReference type="ARBA" id="ARBA00023012"/>
    </source>
</evidence>
<feature type="domain" description="Histidine kinase" evidence="13">
    <location>
        <begin position="261"/>
        <end position="481"/>
    </location>
</feature>
<dbReference type="RefSeq" id="WP_380164328.1">
    <property type="nucleotide sequence ID" value="NZ_JBHTNU010000006.1"/>
</dbReference>
<comment type="subcellular location">
    <subcellularLocation>
        <location evidence="2">Cell membrane</location>
        <topology evidence="2">Multi-pass membrane protein</topology>
    </subcellularLocation>
</comment>
<gene>
    <name evidence="15" type="ORF">ACFQ4Y_07825</name>
</gene>
<dbReference type="PRINTS" id="PR00344">
    <property type="entry name" value="BCTRLSENSOR"/>
</dbReference>
<protein>
    <recommendedName>
        <fullName evidence="3">histidine kinase</fullName>
        <ecNumber evidence="3">2.7.13.3</ecNumber>
    </recommendedName>
</protein>
<evidence type="ECO:0000256" key="9">
    <source>
        <dbReference type="ARBA" id="ARBA00022840"/>
    </source>
</evidence>
<dbReference type="Gene3D" id="3.30.565.10">
    <property type="entry name" value="Histidine kinase-like ATPase, C-terminal domain"/>
    <property type="match status" value="1"/>
</dbReference>
<keyword evidence="12" id="KW-0812">Transmembrane</keyword>
<dbReference type="SMART" id="SM00388">
    <property type="entry name" value="HisKA"/>
    <property type="match status" value="1"/>
</dbReference>
<keyword evidence="11 12" id="KW-0472">Membrane</keyword>
<keyword evidence="5" id="KW-0597">Phosphoprotein</keyword>
<keyword evidence="10" id="KW-0902">Two-component regulatory system</keyword>
<evidence type="ECO:0000259" key="13">
    <source>
        <dbReference type="PROSITE" id="PS50109"/>
    </source>
</evidence>
<dbReference type="Gene3D" id="1.10.287.130">
    <property type="match status" value="1"/>
</dbReference>
<evidence type="ECO:0000256" key="7">
    <source>
        <dbReference type="ARBA" id="ARBA00022741"/>
    </source>
</evidence>
<dbReference type="Pfam" id="PF02518">
    <property type="entry name" value="HATPase_c"/>
    <property type="match status" value="1"/>
</dbReference>
<evidence type="ECO:0000313" key="16">
    <source>
        <dbReference type="Proteomes" id="UP001597282"/>
    </source>
</evidence>
<keyword evidence="8 15" id="KW-0418">Kinase</keyword>
<feature type="transmembrane region" description="Helical" evidence="12">
    <location>
        <begin position="164"/>
        <end position="187"/>
    </location>
</feature>
<evidence type="ECO:0000256" key="11">
    <source>
        <dbReference type="ARBA" id="ARBA00023136"/>
    </source>
</evidence>
<dbReference type="GO" id="GO:0016301">
    <property type="term" value="F:kinase activity"/>
    <property type="evidence" value="ECO:0007669"/>
    <property type="project" value="UniProtKB-KW"/>
</dbReference>
<keyword evidence="6" id="KW-0808">Transferase</keyword>
<keyword evidence="16" id="KW-1185">Reference proteome</keyword>
<dbReference type="PANTHER" id="PTHR45453:SF1">
    <property type="entry name" value="PHOSPHATE REGULON SENSOR PROTEIN PHOR"/>
    <property type="match status" value="1"/>
</dbReference>
<evidence type="ECO:0000256" key="6">
    <source>
        <dbReference type="ARBA" id="ARBA00022679"/>
    </source>
</evidence>
<evidence type="ECO:0000259" key="14">
    <source>
        <dbReference type="PROSITE" id="PS50885"/>
    </source>
</evidence>
<evidence type="ECO:0000256" key="12">
    <source>
        <dbReference type="SAM" id="Phobius"/>
    </source>
</evidence>
<dbReference type="InterPro" id="IPR036097">
    <property type="entry name" value="HisK_dim/P_sf"/>
</dbReference>
<dbReference type="PROSITE" id="PS50885">
    <property type="entry name" value="HAMP"/>
    <property type="match status" value="1"/>
</dbReference>
<name>A0ABW4C9P0_9BACL</name>
<dbReference type="Pfam" id="PF00512">
    <property type="entry name" value="HisKA"/>
    <property type="match status" value="1"/>
</dbReference>
<evidence type="ECO:0000256" key="3">
    <source>
        <dbReference type="ARBA" id="ARBA00012438"/>
    </source>
</evidence>
<keyword evidence="7" id="KW-0547">Nucleotide-binding</keyword>
<comment type="catalytic activity">
    <reaction evidence="1">
        <text>ATP + protein L-histidine = ADP + protein N-phospho-L-histidine.</text>
        <dbReference type="EC" id="2.7.13.3"/>
    </reaction>
</comment>
<dbReference type="SUPFAM" id="SSF55874">
    <property type="entry name" value="ATPase domain of HSP90 chaperone/DNA topoisomerase II/histidine kinase"/>
    <property type="match status" value="1"/>
</dbReference>
<dbReference type="PANTHER" id="PTHR45453">
    <property type="entry name" value="PHOSPHATE REGULON SENSOR PROTEIN PHOR"/>
    <property type="match status" value="1"/>
</dbReference>
<dbReference type="SMART" id="SM00387">
    <property type="entry name" value="HATPase_c"/>
    <property type="match status" value="1"/>
</dbReference>
<evidence type="ECO:0000256" key="8">
    <source>
        <dbReference type="ARBA" id="ARBA00022777"/>
    </source>
</evidence>
<dbReference type="Proteomes" id="UP001597282">
    <property type="component" value="Unassembled WGS sequence"/>
</dbReference>
<dbReference type="Gene3D" id="6.10.340.10">
    <property type="match status" value="1"/>
</dbReference>
<dbReference type="SUPFAM" id="SSF47384">
    <property type="entry name" value="Homodimeric domain of signal transducing histidine kinase"/>
    <property type="match status" value="1"/>
</dbReference>
<dbReference type="InterPro" id="IPR003594">
    <property type="entry name" value="HATPase_dom"/>
</dbReference>
<reference evidence="16" key="1">
    <citation type="journal article" date="2019" name="Int. J. Syst. Evol. Microbiol.">
        <title>The Global Catalogue of Microorganisms (GCM) 10K type strain sequencing project: providing services to taxonomists for standard genome sequencing and annotation.</title>
        <authorList>
            <consortium name="The Broad Institute Genomics Platform"/>
            <consortium name="The Broad Institute Genome Sequencing Center for Infectious Disease"/>
            <person name="Wu L."/>
            <person name="Ma J."/>
        </authorList>
    </citation>
    <scope>NUCLEOTIDE SEQUENCE [LARGE SCALE GENOMIC DNA]</scope>
    <source>
        <strain evidence="16">S1</strain>
    </source>
</reference>